<dbReference type="Proteomes" id="UP001420932">
    <property type="component" value="Unassembled WGS sequence"/>
</dbReference>
<keyword evidence="2" id="KW-1185">Reference proteome</keyword>
<dbReference type="AlphaFoldDB" id="A0AAP0LDS0"/>
<evidence type="ECO:0000313" key="2">
    <source>
        <dbReference type="Proteomes" id="UP001420932"/>
    </source>
</evidence>
<accession>A0AAP0LDS0</accession>
<name>A0AAP0LDS0_9MAGN</name>
<gene>
    <name evidence="1" type="ORF">Syun_000865</name>
</gene>
<protein>
    <submittedName>
        <fullName evidence="1">Uncharacterized protein</fullName>
    </submittedName>
</protein>
<organism evidence="1 2">
    <name type="scientific">Stephania yunnanensis</name>
    <dbReference type="NCBI Taxonomy" id="152371"/>
    <lineage>
        <taxon>Eukaryota</taxon>
        <taxon>Viridiplantae</taxon>
        <taxon>Streptophyta</taxon>
        <taxon>Embryophyta</taxon>
        <taxon>Tracheophyta</taxon>
        <taxon>Spermatophyta</taxon>
        <taxon>Magnoliopsida</taxon>
        <taxon>Ranunculales</taxon>
        <taxon>Menispermaceae</taxon>
        <taxon>Menispermoideae</taxon>
        <taxon>Cissampelideae</taxon>
        <taxon>Stephania</taxon>
    </lineage>
</organism>
<proteinExistence type="predicted"/>
<reference evidence="1 2" key="1">
    <citation type="submission" date="2024-01" db="EMBL/GenBank/DDBJ databases">
        <title>Genome assemblies of Stephania.</title>
        <authorList>
            <person name="Yang L."/>
        </authorList>
    </citation>
    <scope>NUCLEOTIDE SEQUENCE [LARGE SCALE GENOMIC DNA]</scope>
    <source>
        <strain evidence="1">YNDBR</strain>
        <tissue evidence="1">Leaf</tissue>
    </source>
</reference>
<comment type="caution">
    <text evidence="1">The sequence shown here is derived from an EMBL/GenBank/DDBJ whole genome shotgun (WGS) entry which is preliminary data.</text>
</comment>
<sequence length="198" mass="22338">MANATTLQTGSMNDREATGSQFASADELHTLSKGIVSRDQQLQEFFDFHNPPETSPVQAGPIVAEEAQVQERTNTYELNERVTREKILKDTYHISTGKRASFSGNIRKSCKGLTLRPRIYSHVKIHDVLAIPTQMQPNISSTPLVDEVDVWWRTTEVSMGDGRNLKRIEFQTIRQRIGKSVAVHGSVYTRDEVCWGYG</sequence>
<evidence type="ECO:0000313" key="1">
    <source>
        <dbReference type="EMBL" id="KAK9168725.1"/>
    </source>
</evidence>
<dbReference type="EMBL" id="JBBNAF010000001">
    <property type="protein sequence ID" value="KAK9168725.1"/>
    <property type="molecule type" value="Genomic_DNA"/>
</dbReference>